<sequence>MNENLISELESAAAIIMAPPNLVTNEQRHNAEYIFINFRKFKSPFVICREILDNCQVHYVLFEAAETLKSALIREWSFLLDSDKFSLRQYLMHYITTKQVPVFVRDRLLQVIAIMVKRASVEDGGRERANILQEVESIILNAESEKKILGFNIIANLMQEYASTVKSTDVGLPWEVHFKAKKQFESTDLKRIFQFCVQLLSEVRLISIYESVYEADQAPALRLSESWSEIILSPQLLPLMFQVFWKVKEYEGLSHHALTCLVQLASLNGSVVSSDNIRLEYLKSYMENFSKLVSSVTIKNKESLGVSNIVKKLILFFINDIQKLPTQLQDSYLDELTRLTCSFCKGAALEDVSSDEEKFYNDSFDNMMEAWTSILQEYAVNSNGNIQECAVQIFNTYIQFHLAPPDGSRQNNENEVQEIEDNEDIDRISFKDQLQTVGMFGRIIPAHALPIIYKLLEVNTEKLKMSLQLMESRAMNMSESTNLDNLFEDIHWVILIAGHILCMDSDGETPMIPSEMMQYSIDQLRQGNTSLESSLNVLAAAHQINSVPSDIDRCDHIVRIVSDILKLCVVENSAAEAKLGHFMSPEVSSTIMWFLKRWCLSYLLPVENYYQEVSPILVGAVGKDTEGAIFVVNFILDKIYSNICHFHSEPILLRDTVDLLTALVCIKQKQSLCIVKSKSLWNVIGLQEKLTPGRLPSNIRRDLFKSFVLAGVALRDVQELNGYFDQILRPLKLRFDNMITQETFRVNYHKEEVQKEVIDVLESFIGIAKGSHMSTVQILFQFLAPMLAELPKVLTFYNNYQVVVQLILELFGQCAKNMLCYLCQLDSKKLYESTLATVQAYAKCNSNKFSGESLAEENSFQDLALILDLLTFILSKDCIDLCPNDEEVVTVTASDVSLFGLNFIMPLMTVDLLKYPSLCSQYYRLLVLINDIYPEKICNLPQNLFQQLLSSIELGLTQFGSDIAQASLDFIQGMASYFFRNSLQQSAICQAMKPFLKMLLDLTLSHQINSDLMSSASTCIYALMCCYEEEYKMLVERLIKSQSDPLVADRLAAAFHNLTLNVAMSGERQPKLKFRDNFDKFIANVQGFLLVKFLSVGDGKCSAELKIDDEHVNSMGTLHGGLSATLVDCITSFALMTKISCQHVSVDMHVSYVKGARKGEDVLVNASVRRIGKAIVFSEARITDKKTGDLLVEGLHTQYLLRDK</sequence>
<evidence type="ECO:0000256" key="5">
    <source>
        <dbReference type="ARBA" id="ARBA00022490"/>
    </source>
</evidence>
<evidence type="ECO:0000256" key="3">
    <source>
        <dbReference type="ARBA" id="ARBA00009466"/>
    </source>
</evidence>
<keyword evidence="7" id="KW-0653">Protein transport</keyword>
<comment type="caution">
    <text evidence="11">The sequence shown here is derived from an EMBL/GenBank/DDBJ whole genome shotgun (WGS) entry which is preliminary data.</text>
</comment>
<reference evidence="11" key="2">
    <citation type="submission" date="2021-08" db="EMBL/GenBank/DDBJ databases">
        <authorList>
            <person name="Eriksson T."/>
        </authorList>
    </citation>
    <scope>NUCLEOTIDE SEQUENCE</scope>
    <source>
        <strain evidence="11">Stoneville</strain>
        <tissue evidence="11">Whole head</tissue>
    </source>
</reference>
<dbReference type="NCBIfam" id="TIGR00369">
    <property type="entry name" value="unchar_dom_1"/>
    <property type="match status" value="1"/>
</dbReference>
<dbReference type="GO" id="GO:0006611">
    <property type="term" value="P:protein export from nucleus"/>
    <property type="evidence" value="ECO:0007669"/>
    <property type="project" value="TreeGrafter"/>
</dbReference>
<dbReference type="GO" id="GO:0016787">
    <property type="term" value="F:hydrolase activity"/>
    <property type="evidence" value="ECO:0007669"/>
    <property type="project" value="UniProtKB-KW"/>
</dbReference>
<dbReference type="PANTHER" id="PTHR12596">
    <property type="entry name" value="EXPORTIN 4,7-RELATED"/>
    <property type="match status" value="1"/>
</dbReference>
<reference evidence="11" key="1">
    <citation type="journal article" date="2020" name="J Insects Food Feed">
        <title>The yellow mealworm (Tenebrio molitor) genome: a resource for the emerging insects as food and feed industry.</title>
        <authorList>
            <person name="Eriksson T."/>
            <person name="Andere A."/>
            <person name="Kelstrup H."/>
            <person name="Emery V."/>
            <person name="Picard C."/>
        </authorList>
    </citation>
    <scope>NUCLEOTIDE SEQUENCE</scope>
    <source>
        <strain evidence="11">Stoneville</strain>
        <tissue evidence="11">Whole head</tissue>
    </source>
</reference>
<keyword evidence="6" id="KW-0378">Hydrolase</keyword>
<evidence type="ECO:0000256" key="9">
    <source>
        <dbReference type="ARBA" id="ARBA00040444"/>
    </source>
</evidence>
<dbReference type="InterPro" id="IPR044189">
    <property type="entry name" value="XPO4/7-like"/>
</dbReference>
<dbReference type="Proteomes" id="UP000719412">
    <property type="component" value="Unassembled WGS sequence"/>
</dbReference>
<accession>A0A8J6L3B8</accession>
<evidence type="ECO:0000256" key="7">
    <source>
        <dbReference type="ARBA" id="ARBA00022927"/>
    </source>
</evidence>
<dbReference type="InterPro" id="IPR006683">
    <property type="entry name" value="Thioestr_dom"/>
</dbReference>
<feature type="domain" description="Thioesterase" evidence="10">
    <location>
        <begin position="1115"/>
        <end position="1188"/>
    </location>
</feature>
<dbReference type="Gene3D" id="1.25.10.10">
    <property type="entry name" value="Leucine-rich Repeat Variant"/>
    <property type="match status" value="2"/>
</dbReference>
<keyword evidence="8" id="KW-0539">Nucleus</keyword>
<name>A0A8J6L3B8_TENMO</name>
<keyword evidence="4" id="KW-0813">Transport</keyword>
<evidence type="ECO:0000256" key="1">
    <source>
        <dbReference type="ARBA" id="ARBA00004123"/>
    </source>
</evidence>
<dbReference type="InterPro" id="IPR016024">
    <property type="entry name" value="ARM-type_fold"/>
</dbReference>
<dbReference type="InterPro" id="IPR029069">
    <property type="entry name" value="HotDog_dom_sf"/>
</dbReference>
<organism evidence="11 12">
    <name type="scientific">Tenebrio molitor</name>
    <name type="common">Yellow mealworm beetle</name>
    <dbReference type="NCBI Taxonomy" id="7067"/>
    <lineage>
        <taxon>Eukaryota</taxon>
        <taxon>Metazoa</taxon>
        <taxon>Ecdysozoa</taxon>
        <taxon>Arthropoda</taxon>
        <taxon>Hexapoda</taxon>
        <taxon>Insecta</taxon>
        <taxon>Pterygota</taxon>
        <taxon>Neoptera</taxon>
        <taxon>Endopterygota</taxon>
        <taxon>Coleoptera</taxon>
        <taxon>Polyphaga</taxon>
        <taxon>Cucujiformia</taxon>
        <taxon>Tenebrionidae</taxon>
        <taxon>Tenebrio</taxon>
    </lineage>
</organism>
<dbReference type="GO" id="GO:0005049">
    <property type="term" value="F:nuclear export signal receptor activity"/>
    <property type="evidence" value="ECO:0007669"/>
    <property type="project" value="InterPro"/>
</dbReference>
<evidence type="ECO:0000313" key="12">
    <source>
        <dbReference type="Proteomes" id="UP000719412"/>
    </source>
</evidence>
<dbReference type="Gene3D" id="3.10.129.10">
    <property type="entry name" value="Hotdog Thioesterase"/>
    <property type="match status" value="1"/>
</dbReference>
<dbReference type="InterPro" id="IPR003736">
    <property type="entry name" value="PAAI_dom"/>
</dbReference>
<dbReference type="PANTHER" id="PTHR12596:SF1">
    <property type="entry name" value="EXPORTIN-4"/>
    <property type="match status" value="1"/>
</dbReference>
<keyword evidence="5" id="KW-0963">Cytoplasm</keyword>
<dbReference type="SUPFAM" id="SSF48371">
    <property type="entry name" value="ARM repeat"/>
    <property type="match status" value="1"/>
</dbReference>
<comment type="similarity">
    <text evidence="3">Belongs to the exportin family.</text>
</comment>
<keyword evidence="12" id="KW-1185">Reference proteome</keyword>
<dbReference type="GO" id="GO:0005737">
    <property type="term" value="C:cytoplasm"/>
    <property type="evidence" value="ECO:0007669"/>
    <property type="project" value="UniProtKB-SubCell"/>
</dbReference>
<evidence type="ECO:0000256" key="4">
    <source>
        <dbReference type="ARBA" id="ARBA00022448"/>
    </source>
</evidence>
<protein>
    <recommendedName>
        <fullName evidence="9">Exportin-4</fullName>
    </recommendedName>
</protein>
<evidence type="ECO:0000259" key="10">
    <source>
        <dbReference type="Pfam" id="PF03061"/>
    </source>
</evidence>
<dbReference type="Pfam" id="PF03061">
    <property type="entry name" value="4HBT"/>
    <property type="match status" value="1"/>
</dbReference>
<dbReference type="SUPFAM" id="SSF54637">
    <property type="entry name" value="Thioesterase/thiol ester dehydrase-isomerase"/>
    <property type="match status" value="1"/>
</dbReference>
<comment type="subcellular location">
    <subcellularLocation>
        <location evidence="2">Cytoplasm</location>
    </subcellularLocation>
    <subcellularLocation>
        <location evidence="1">Nucleus</location>
    </subcellularLocation>
</comment>
<dbReference type="FunFam" id="1.25.10.10:FF:000130">
    <property type="entry name" value="Exportin 4"/>
    <property type="match status" value="1"/>
</dbReference>
<gene>
    <name evidence="11" type="ORF">GEV33_012647</name>
</gene>
<dbReference type="InterPro" id="IPR011989">
    <property type="entry name" value="ARM-like"/>
</dbReference>
<proteinExistence type="inferred from homology"/>
<evidence type="ECO:0000256" key="6">
    <source>
        <dbReference type="ARBA" id="ARBA00022801"/>
    </source>
</evidence>
<dbReference type="AlphaFoldDB" id="A0A8J6L3B8"/>
<dbReference type="CDD" id="cd03443">
    <property type="entry name" value="PaaI_thioesterase"/>
    <property type="match status" value="1"/>
</dbReference>
<evidence type="ECO:0000256" key="8">
    <source>
        <dbReference type="ARBA" id="ARBA00023242"/>
    </source>
</evidence>
<dbReference type="EMBL" id="JABDTM020027695">
    <property type="protein sequence ID" value="KAH0810144.1"/>
    <property type="molecule type" value="Genomic_DNA"/>
</dbReference>
<evidence type="ECO:0000256" key="2">
    <source>
        <dbReference type="ARBA" id="ARBA00004496"/>
    </source>
</evidence>
<evidence type="ECO:0000313" key="11">
    <source>
        <dbReference type="EMBL" id="KAH0810144.1"/>
    </source>
</evidence>
<dbReference type="GO" id="GO:0005643">
    <property type="term" value="C:nuclear pore"/>
    <property type="evidence" value="ECO:0007669"/>
    <property type="project" value="TreeGrafter"/>
</dbReference>